<dbReference type="Pfam" id="PF04107">
    <property type="entry name" value="GCS2"/>
    <property type="match status" value="1"/>
</dbReference>
<dbReference type="GO" id="GO:0005524">
    <property type="term" value="F:ATP binding"/>
    <property type="evidence" value="ECO:0007669"/>
    <property type="project" value="UniProtKB-UniRule"/>
</dbReference>
<dbReference type="InterPro" id="IPR006336">
    <property type="entry name" value="GCS2"/>
</dbReference>
<sequence length="451" mass="50689">MIDAQRLYDDLVGHCKPPEQCLIGVEHEAFLFSRHDHRRLPYAGPAGIEGVLTALERFGWQPQHEQGRLVGLSGDAASITLEPAGQLELSGTPWPDLHGVAAEMIEHRRQLAELADDLGLGVLALGFAPAWAREAADWVPKSRYRIMRDYMPRVGVHGLDMMARSCSLQLNFDYCSEADMREKYRLAMALQPLVMVALANAPFADGEDSTLTSYRHYVWLHTDSARCGVLPEVLRDDFGFADYVQRAMDVPMYSVARDGAHLDLAGRSFRDMMRGELHELPGETPTQQDWADHLNTLMHDVRLKGHLELRGNDSLPLELSLSLAAFWTGLLYDERARRQALALVEGCDAAHLNLLRHRLPGLGLADSHRISVSGVYRAASLLEALEAAFDLAHQGLERRARRDASGKNETAYLEPLRRIIGRRFSPAERWRGQLQREWRGHLGALYRHAGF</sequence>
<dbReference type="SUPFAM" id="SSF55931">
    <property type="entry name" value="Glutamine synthetase/guanido kinase"/>
    <property type="match status" value="1"/>
</dbReference>
<name>A0A7W5DMM7_9GAMM</name>
<evidence type="ECO:0000313" key="5">
    <source>
        <dbReference type="EMBL" id="MBB3185602.1"/>
    </source>
</evidence>
<dbReference type="GO" id="GO:0004357">
    <property type="term" value="F:glutamate-cysteine ligase activity"/>
    <property type="evidence" value="ECO:0007669"/>
    <property type="project" value="UniProtKB-UniRule"/>
</dbReference>
<dbReference type="PANTHER" id="PTHR34378">
    <property type="entry name" value="GLUTAMATE--CYSTEINE LIGASE, CHLOROPLASTIC"/>
    <property type="match status" value="1"/>
</dbReference>
<evidence type="ECO:0000256" key="2">
    <source>
        <dbReference type="ARBA" id="ARBA00022741"/>
    </source>
</evidence>
<dbReference type="EC" id="6.3.2.2" evidence="4"/>
<keyword evidence="3 4" id="KW-0067">ATP-binding</keyword>
<keyword evidence="2 4" id="KW-0547">Nucleotide-binding</keyword>
<evidence type="ECO:0000256" key="3">
    <source>
        <dbReference type="ARBA" id="ARBA00022840"/>
    </source>
</evidence>
<dbReference type="EMBL" id="JACHXQ010000014">
    <property type="protein sequence ID" value="MBB3185602.1"/>
    <property type="molecule type" value="Genomic_DNA"/>
</dbReference>
<evidence type="ECO:0000256" key="1">
    <source>
        <dbReference type="ARBA" id="ARBA00022598"/>
    </source>
</evidence>
<comment type="function">
    <text evidence="4">Catalyzes the synthesis of gamma-glutamylcysteine (gamma-GC).</text>
</comment>
<evidence type="ECO:0000313" key="6">
    <source>
        <dbReference type="Proteomes" id="UP000563050"/>
    </source>
</evidence>
<comment type="similarity">
    <text evidence="4">Belongs to the glutamate--cysteine ligase type 2 family. EgtA subfamily.</text>
</comment>
<dbReference type="Gene3D" id="3.30.590.20">
    <property type="match status" value="1"/>
</dbReference>
<keyword evidence="1 4" id="KW-0436">Ligase</keyword>
<accession>A0A7W5DMM7</accession>
<proteinExistence type="inferred from homology"/>
<dbReference type="InterPro" id="IPR014746">
    <property type="entry name" value="Gln_synth/guanido_kin_cat_dom"/>
</dbReference>
<dbReference type="AlphaFoldDB" id="A0A7W5DMM7"/>
<keyword evidence="6" id="KW-1185">Reference proteome</keyword>
<comment type="caution">
    <text evidence="5">The sequence shown here is derived from an EMBL/GenBank/DDBJ whole genome shotgun (WGS) entry which is preliminary data.</text>
</comment>
<dbReference type="PIRSF" id="PIRSF017901">
    <property type="entry name" value="GCL"/>
    <property type="match status" value="1"/>
</dbReference>
<dbReference type="InterPro" id="IPR035434">
    <property type="entry name" value="GCL_bact_plant"/>
</dbReference>
<dbReference type="Proteomes" id="UP000563050">
    <property type="component" value="Unassembled WGS sequence"/>
</dbReference>
<dbReference type="RefSeq" id="WP_183315114.1">
    <property type="nucleotide sequence ID" value="NZ_JACHXQ010000014.1"/>
</dbReference>
<protein>
    <recommendedName>
        <fullName evidence="4">Glutamate--cysteine ligase</fullName>
        <ecNumber evidence="4">6.3.2.2</ecNumber>
    </recommendedName>
</protein>
<reference evidence="5 6" key="1">
    <citation type="submission" date="2020-08" db="EMBL/GenBank/DDBJ databases">
        <title>Genomic Encyclopedia of Type Strains, Phase III (KMG-III): the genomes of soil and plant-associated and newly described type strains.</title>
        <authorList>
            <person name="Whitman W."/>
        </authorList>
    </citation>
    <scope>NUCLEOTIDE SEQUENCE [LARGE SCALE GENOMIC DNA]</scope>
    <source>
        <strain evidence="5 6">CECT 7341</strain>
    </source>
</reference>
<organism evidence="5 6">
    <name type="scientific">Halomonas fontilapidosi</name>
    <dbReference type="NCBI Taxonomy" id="616675"/>
    <lineage>
        <taxon>Bacteria</taxon>
        <taxon>Pseudomonadati</taxon>
        <taxon>Pseudomonadota</taxon>
        <taxon>Gammaproteobacteria</taxon>
        <taxon>Oceanospirillales</taxon>
        <taxon>Halomonadaceae</taxon>
        <taxon>Halomonas</taxon>
    </lineage>
</organism>
<gene>
    <name evidence="5" type="ORF">FHR95_003192</name>
</gene>
<comment type="catalytic activity">
    <reaction evidence="4">
        <text>L-cysteine + L-glutamate + ATP = gamma-L-glutamyl-L-cysteine + ADP + phosphate + H(+)</text>
        <dbReference type="Rhea" id="RHEA:13285"/>
        <dbReference type="ChEBI" id="CHEBI:15378"/>
        <dbReference type="ChEBI" id="CHEBI:29985"/>
        <dbReference type="ChEBI" id="CHEBI:30616"/>
        <dbReference type="ChEBI" id="CHEBI:35235"/>
        <dbReference type="ChEBI" id="CHEBI:43474"/>
        <dbReference type="ChEBI" id="CHEBI:58173"/>
        <dbReference type="ChEBI" id="CHEBI:456216"/>
        <dbReference type="EC" id="6.3.2.2"/>
    </reaction>
</comment>
<dbReference type="GO" id="GO:0006750">
    <property type="term" value="P:glutathione biosynthetic process"/>
    <property type="evidence" value="ECO:0007669"/>
    <property type="project" value="UniProtKB-UniRule"/>
</dbReference>
<evidence type="ECO:0000256" key="4">
    <source>
        <dbReference type="PIRNR" id="PIRNR017901"/>
    </source>
</evidence>
<dbReference type="PANTHER" id="PTHR34378:SF1">
    <property type="entry name" value="GLUTAMATE--CYSTEINE LIGASE, CHLOROPLASTIC"/>
    <property type="match status" value="1"/>
</dbReference>